<reference evidence="2 3" key="1">
    <citation type="submission" date="2024-10" db="EMBL/GenBank/DDBJ databases">
        <authorList>
            <person name="Kim D."/>
        </authorList>
    </citation>
    <scope>NUCLEOTIDE SEQUENCE [LARGE SCALE GENOMIC DNA]</scope>
    <source>
        <strain evidence="2">BH-2024</strain>
    </source>
</reference>
<proteinExistence type="predicted"/>
<comment type="caution">
    <text evidence="2">The sequence shown here is derived from an EMBL/GenBank/DDBJ whole genome shotgun (WGS) entry which is preliminary data.</text>
</comment>
<sequence>MGWQSICPCAIDRLFLFTECFVGFDFVSSSSFRARCSKSTASPSPCNLFMPPQATEVAAALCSVEMSGKCSLEFSPRRPNPPAMPNSIGWTGKSVPPLREFKRIRFKLPTSPFVNAKLSDFQRLIVLQCPFFSFPFSWIKFGHPTAQMPFSAIRPDRLRAAMFRFTSKLLGIDSLSSATLDFASVHQRESVPHQLNSQFCLLLIAPGSSADPSAELTEYAQREFAKNASGQQLHQLAMGESHAEWDTVELLRHSALEGHWLCLYNMHLTPPSSTGEAKGGEAGEGRSGESQNGQSHQLLLSPVNLDQLFRPVSLLNAFRQFSARELGLSLDELVLNTHWHGFGQTAANGTAAPKLTLSFLRIQGALFEGAELRPVPPSAAPFSPVPQLDNSWTKLISKLTQCNGGQRRAAKLAHGRTRRRALTEPPRRMKQRQVMSSRPAQSRRRNDEKKE</sequence>
<evidence type="ECO:0000256" key="1">
    <source>
        <dbReference type="SAM" id="MobiDB-lite"/>
    </source>
</evidence>
<dbReference type="PANTHER" id="PTHR10676:SF352">
    <property type="entry name" value="CYTOPLASMIC DYNEIN 2 HEAVY CHAIN 1"/>
    <property type="match status" value="1"/>
</dbReference>
<evidence type="ECO:0000313" key="2">
    <source>
        <dbReference type="EMBL" id="KAL3121827.1"/>
    </source>
</evidence>
<dbReference type="Proteomes" id="UP001620626">
    <property type="component" value="Unassembled WGS sequence"/>
</dbReference>
<dbReference type="PANTHER" id="PTHR10676">
    <property type="entry name" value="DYNEIN HEAVY CHAIN FAMILY PROTEIN"/>
    <property type="match status" value="1"/>
</dbReference>
<accession>A0ABD2M410</accession>
<keyword evidence="3" id="KW-1185">Reference proteome</keyword>
<feature type="region of interest" description="Disordered" evidence="1">
    <location>
        <begin position="272"/>
        <end position="295"/>
    </location>
</feature>
<protein>
    <submittedName>
        <fullName evidence="2">Uncharacterized protein</fullName>
    </submittedName>
</protein>
<gene>
    <name evidence="2" type="ORF">niasHT_002055</name>
</gene>
<dbReference type="AlphaFoldDB" id="A0ABD2M410"/>
<feature type="region of interest" description="Disordered" evidence="1">
    <location>
        <begin position="406"/>
        <end position="451"/>
    </location>
</feature>
<dbReference type="InterPro" id="IPR026983">
    <property type="entry name" value="DHC"/>
</dbReference>
<dbReference type="Gene3D" id="3.10.490.20">
    <property type="match status" value="1"/>
</dbReference>
<dbReference type="Gene3D" id="3.40.50.300">
    <property type="entry name" value="P-loop containing nucleotide triphosphate hydrolases"/>
    <property type="match status" value="1"/>
</dbReference>
<dbReference type="InterPro" id="IPR043160">
    <property type="entry name" value="Dynein_C_barrel"/>
</dbReference>
<name>A0ABD2M410_9BILA</name>
<dbReference type="InterPro" id="IPR027417">
    <property type="entry name" value="P-loop_NTPase"/>
</dbReference>
<feature type="compositionally biased region" description="Basic and acidic residues" evidence="1">
    <location>
        <begin position="278"/>
        <end position="287"/>
    </location>
</feature>
<evidence type="ECO:0000313" key="3">
    <source>
        <dbReference type="Proteomes" id="UP001620626"/>
    </source>
</evidence>
<dbReference type="EMBL" id="JBICBT010000177">
    <property type="protein sequence ID" value="KAL3121827.1"/>
    <property type="molecule type" value="Genomic_DNA"/>
</dbReference>
<organism evidence="2 3">
    <name type="scientific">Heterodera trifolii</name>
    <dbReference type="NCBI Taxonomy" id="157864"/>
    <lineage>
        <taxon>Eukaryota</taxon>
        <taxon>Metazoa</taxon>
        <taxon>Ecdysozoa</taxon>
        <taxon>Nematoda</taxon>
        <taxon>Chromadorea</taxon>
        <taxon>Rhabditida</taxon>
        <taxon>Tylenchina</taxon>
        <taxon>Tylenchomorpha</taxon>
        <taxon>Tylenchoidea</taxon>
        <taxon>Heteroderidae</taxon>
        <taxon>Heteroderinae</taxon>
        <taxon>Heterodera</taxon>
    </lineage>
</organism>
<feature type="compositionally biased region" description="Basic residues" evidence="1">
    <location>
        <begin position="408"/>
        <end position="420"/>
    </location>
</feature>